<accession>A0A437M6N6</accession>
<comment type="caution">
    <text evidence="2">The sequence shown here is derived from an EMBL/GenBank/DDBJ whole genome shotgun (WGS) entry which is preliminary data.</text>
</comment>
<gene>
    <name evidence="2" type="ORF">EOD43_05750</name>
</gene>
<protein>
    <submittedName>
        <fullName evidence="2">Uncharacterized protein</fullName>
    </submittedName>
</protein>
<dbReference type="AlphaFoldDB" id="A0A437M6N6"/>
<dbReference type="EMBL" id="SACN01000001">
    <property type="protein sequence ID" value="RVT93381.1"/>
    <property type="molecule type" value="Genomic_DNA"/>
</dbReference>
<feature type="compositionally biased region" description="Basic and acidic residues" evidence="1">
    <location>
        <begin position="36"/>
        <end position="47"/>
    </location>
</feature>
<evidence type="ECO:0000313" key="3">
    <source>
        <dbReference type="Proteomes" id="UP000282971"/>
    </source>
</evidence>
<organism evidence="2 3">
    <name type="scientific">Sphingomonas crocodyli</name>
    <dbReference type="NCBI Taxonomy" id="1979270"/>
    <lineage>
        <taxon>Bacteria</taxon>
        <taxon>Pseudomonadati</taxon>
        <taxon>Pseudomonadota</taxon>
        <taxon>Alphaproteobacteria</taxon>
        <taxon>Sphingomonadales</taxon>
        <taxon>Sphingomonadaceae</taxon>
        <taxon>Sphingomonas</taxon>
    </lineage>
</organism>
<feature type="compositionally biased region" description="Gly residues" evidence="1">
    <location>
        <begin position="12"/>
        <end position="35"/>
    </location>
</feature>
<proteinExistence type="predicted"/>
<evidence type="ECO:0000313" key="2">
    <source>
        <dbReference type="EMBL" id="RVT93381.1"/>
    </source>
</evidence>
<dbReference type="Proteomes" id="UP000282971">
    <property type="component" value="Unassembled WGS sequence"/>
</dbReference>
<sequence>MEAGAHRFGRALTGGGEAGEVGRRIGGQRGGGGDEQGGREGGGERSHRGSFAGRAGGQMRHAASP</sequence>
<reference evidence="2 3" key="1">
    <citation type="submission" date="2019-01" db="EMBL/GenBank/DDBJ databases">
        <authorList>
            <person name="Chen W.-M."/>
        </authorList>
    </citation>
    <scope>NUCLEOTIDE SEQUENCE [LARGE SCALE GENOMIC DNA]</scope>
    <source>
        <strain evidence="2 3">CCP-7</strain>
    </source>
</reference>
<feature type="region of interest" description="Disordered" evidence="1">
    <location>
        <begin position="1"/>
        <end position="65"/>
    </location>
</feature>
<name>A0A437M6N6_9SPHN</name>
<evidence type="ECO:0000256" key="1">
    <source>
        <dbReference type="SAM" id="MobiDB-lite"/>
    </source>
</evidence>
<keyword evidence="3" id="KW-1185">Reference proteome</keyword>